<dbReference type="GO" id="GO:0008270">
    <property type="term" value="F:zinc ion binding"/>
    <property type="evidence" value="ECO:0007669"/>
    <property type="project" value="UniProtKB-UniRule"/>
</dbReference>
<evidence type="ECO:0000256" key="1">
    <source>
        <dbReference type="ARBA" id="ARBA00022723"/>
    </source>
</evidence>
<dbReference type="InterPro" id="IPR018033">
    <property type="entry name" value="Deacylase_DtdA_archaea"/>
</dbReference>
<evidence type="ECO:0000256" key="3">
    <source>
        <dbReference type="ARBA" id="ARBA00022833"/>
    </source>
</evidence>
<dbReference type="RefSeq" id="WP_012997076.1">
    <property type="nucleotide sequence ID" value="NC_013926.1"/>
</dbReference>
<comment type="catalytic activity">
    <reaction evidence="4">
        <text>a D-aminoacyl-tRNA + H2O = a tRNA + a D-alpha-amino acid + H(+)</text>
        <dbReference type="Rhea" id="RHEA:13953"/>
        <dbReference type="Rhea" id="RHEA-COMP:10123"/>
        <dbReference type="Rhea" id="RHEA-COMP:10124"/>
        <dbReference type="ChEBI" id="CHEBI:15377"/>
        <dbReference type="ChEBI" id="CHEBI:15378"/>
        <dbReference type="ChEBI" id="CHEBI:59871"/>
        <dbReference type="ChEBI" id="CHEBI:78442"/>
        <dbReference type="ChEBI" id="CHEBI:79333"/>
        <dbReference type="EC" id="3.1.1.96"/>
    </reaction>
</comment>
<comment type="similarity">
    <text evidence="4">Belongs to the DtdA deacylase family.</text>
</comment>
<dbReference type="GO" id="GO:0051499">
    <property type="term" value="F:D-aminoacyl-tRNA deacylase activity"/>
    <property type="evidence" value="ECO:0007669"/>
    <property type="project" value="UniProtKB-UniRule"/>
</dbReference>
<reference evidence="5" key="1">
    <citation type="submission" date="2010-02" db="EMBL/GenBank/DDBJ databases">
        <title>Complete sequence of Aciduliprofundum boonei T469.</title>
        <authorList>
            <consortium name="US DOE Joint Genome Institute"/>
            <person name="Lucas S."/>
            <person name="Copeland A."/>
            <person name="Lapidus A."/>
            <person name="Cheng J.-F."/>
            <person name="Bruce D."/>
            <person name="Goodwin L."/>
            <person name="Pitluck S."/>
            <person name="Saunders E."/>
            <person name="Detter J.C."/>
            <person name="Han C."/>
            <person name="Tapia R."/>
            <person name="Land M."/>
            <person name="Hauser L."/>
            <person name="Kyrpides N."/>
            <person name="Mikhailova N."/>
            <person name="Flores G."/>
            <person name="Reysenbach A.-L."/>
            <person name="Woyke T."/>
        </authorList>
    </citation>
    <scope>NUCLEOTIDE SEQUENCE</scope>
    <source>
        <strain evidence="5">T469</strain>
    </source>
</reference>
<evidence type="ECO:0000313" key="5">
    <source>
        <dbReference type="EMBL" id="ADD08039.1"/>
    </source>
</evidence>
<dbReference type="KEGG" id="abi:Aboo_0227"/>
<dbReference type="EC" id="3.1.1.96" evidence="4"/>
<dbReference type="PANTHER" id="PTHR34667">
    <property type="entry name" value="D-AMINOACYL-TRNA DEACYLASE"/>
    <property type="match status" value="1"/>
</dbReference>
<comment type="function">
    <text evidence="4">D-aminoacyl-tRNA deacylase with broad substrate specificity. By recycling D-aminoacyl-tRNA to D-amino acids and free tRNA molecules, this enzyme counteracts the toxicity associated with the formation of D-aminoacyl-tRNA entities in vivo.</text>
</comment>
<dbReference type="Gene3D" id="3.40.50.10700">
    <property type="entry name" value="AF0625-like"/>
    <property type="match status" value="1"/>
</dbReference>
<evidence type="ECO:0000256" key="4">
    <source>
        <dbReference type="HAMAP-Rule" id="MF_00562"/>
    </source>
</evidence>
<protein>
    <recommendedName>
        <fullName evidence="4">D-aminoacyl-tRNA deacylase</fullName>
        <ecNumber evidence="4">3.1.1.96</ecNumber>
    </recommendedName>
</protein>
<dbReference type="GeneID" id="8827168"/>
<dbReference type="HOGENOM" id="CLU_056464_1_0_2"/>
<keyword evidence="6" id="KW-1185">Reference proteome</keyword>
<keyword evidence="3 4" id="KW-0862">Zinc</keyword>
<organism evidence="5 6">
    <name type="scientific">Aciduliprofundum boonei (strain DSM 19572 / T469)</name>
    <dbReference type="NCBI Taxonomy" id="439481"/>
    <lineage>
        <taxon>Archaea</taxon>
        <taxon>Methanobacteriati</taxon>
        <taxon>Thermoplasmatota</taxon>
        <taxon>DHVE2 group</taxon>
        <taxon>Candidatus Aciduliprofundum</taxon>
    </lineage>
</organism>
<name>D3TBV4_ACIB4</name>
<dbReference type="Pfam" id="PF04414">
    <property type="entry name" value="tRNA_deacylase"/>
    <property type="match status" value="1"/>
</dbReference>
<dbReference type="HAMAP" id="MF_00562">
    <property type="entry name" value="Deacylase_DtdA"/>
    <property type="match status" value="1"/>
</dbReference>
<keyword evidence="1 4" id="KW-0479">Metal-binding</keyword>
<dbReference type="GO" id="GO:0106026">
    <property type="term" value="F:Gly-tRNA(Ala) deacylase activity"/>
    <property type="evidence" value="ECO:0007669"/>
    <property type="project" value="RHEA"/>
</dbReference>
<dbReference type="OrthoDB" id="9863at2157"/>
<dbReference type="Gene3D" id="3.40.630.50">
    <property type="entry name" value="AF0625-like"/>
    <property type="match status" value="1"/>
</dbReference>
<gene>
    <name evidence="4" type="primary">dtdA</name>
    <name evidence="5" type="ordered locus">Aboo_0227</name>
</gene>
<comment type="subunit">
    <text evidence="4">Monomer.</text>
</comment>
<comment type="catalytic activity">
    <reaction evidence="4">
        <text>glycyl-tRNA(Ala) + H2O = tRNA(Ala) + glycine + H(+)</text>
        <dbReference type="Rhea" id="RHEA:53744"/>
        <dbReference type="Rhea" id="RHEA-COMP:9657"/>
        <dbReference type="Rhea" id="RHEA-COMP:13640"/>
        <dbReference type="ChEBI" id="CHEBI:15377"/>
        <dbReference type="ChEBI" id="CHEBI:15378"/>
        <dbReference type="ChEBI" id="CHEBI:57305"/>
        <dbReference type="ChEBI" id="CHEBI:78442"/>
        <dbReference type="ChEBI" id="CHEBI:78522"/>
        <dbReference type="EC" id="3.1.1.96"/>
    </reaction>
</comment>
<dbReference type="GO" id="GO:0019478">
    <property type="term" value="P:D-amino acid catabolic process"/>
    <property type="evidence" value="ECO:0007669"/>
    <property type="project" value="UniProtKB-UniRule"/>
</dbReference>
<dbReference type="SUPFAM" id="SSF142535">
    <property type="entry name" value="AF0625-like"/>
    <property type="match status" value="1"/>
</dbReference>
<dbReference type="PIRSF" id="PIRSF016210">
    <property type="entry name" value="UCP016210"/>
    <property type="match status" value="1"/>
</dbReference>
<sequence>MDLILTSQDDLASLNIREKLLAMDDWKKIGMFHNFPVYKSEKFYLVHIKIQKIYAENIDKHIRERLGIDFDNIIVASKHRSSAGIRSLTVHPIGNWGKAEYGGKESTVVKTNPHLMTEALRLLKKNNNLDEYTVSFEATHHGPYLETPTFFIEIGSTEEEWRDDRAGEVLAKTIMELEEKRYLPALGIGGGHYMPRITDVALQYKISFGHMLPSYAVEYVNENTLRMACEKSAHCKHAYIHRKGLKSEQKKKIIKILENLGIEIISSKELEKL</sequence>
<dbReference type="AlphaFoldDB" id="D3TBV4"/>
<comment type="cofactor">
    <cofactor evidence="4">
        <name>Zn(2+)</name>
        <dbReference type="ChEBI" id="CHEBI:29105"/>
    </cofactor>
    <text evidence="4">Binds 2 Zn(2+) ions per subunit.</text>
</comment>
<accession>D3TBV4</accession>
<evidence type="ECO:0000313" key="6">
    <source>
        <dbReference type="Proteomes" id="UP000001400"/>
    </source>
</evidence>
<evidence type="ECO:0000256" key="2">
    <source>
        <dbReference type="ARBA" id="ARBA00022801"/>
    </source>
</evidence>
<dbReference type="Proteomes" id="UP000001400">
    <property type="component" value="Chromosome"/>
</dbReference>
<dbReference type="InterPro" id="IPR007508">
    <property type="entry name" value="DtdA"/>
</dbReference>
<dbReference type="EMBL" id="CP001941">
    <property type="protein sequence ID" value="ADD08039.1"/>
    <property type="molecule type" value="Genomic_DNA"/>
</dbReference>
<dbReference type="PANTHER" id="PTHR34667:SF1">
    <property type="entry name" value="D-AMINOACYL-TRNA DEACYLASE"/>
    <property type="match status" value="1"/>
</dbReference>
<keyword evidence="2 4" id="KW-0378">Hydrolase</keyword>
<proteinExistence type="inferred from homology"/>